<dbReference type="PANTHER" id="PTHR13512">
    <property type="entry name" value="MEDIATOR COMPLEX SUBUNIT 28"/>
    <property type="match status" value="1"/>
</dbReference>
<evidence type="ECO:0000256" key="8">
    <source>
        <dbReference type="ARBA" id="ARBA00023242"/>
    </source>
</evidence>
<keyword evidence="6" id="KW-0010">Activator</keyword>
<dbReference type="OMA" id="ESADMKQ"/>
<organism evidence="11 12">
    <name type="scientific">Tigriopus californicus</name>
    <name type="common">Marine copepod</name>
    <dbReference type="NCBI Taxonomy" id="6832"/>
    <lineage>
        <taxon>Eukaryota</taxon>
        <taxon>Metazoa</taxon>
        <taxon>Ecdysozoa</taxon>
        <taxon>Arthropoda</taxon>
        <taxon>Crustacea</taxon>
        <taxon>Multicrustacea</taxon>
        <taxon>Hexanauplia</taxon>
        <taxon>Copepoda</taxon>
        <taxon>Harpacticoida</taxon>
        <taxon>Harpacticidae</taxon>
        <taxon>Tigriopus</taxon>
    </lineage>
</organism>
<gene>
    <name evidence="11" type="ORF">TCAL_02190</name>
</gene>
<dbReference type="Pfam" id="PF11594">
    <property type="entry name" value="Med28"/>
    <property type="match status" value="1"/>
</dbReference>
<feature type="compositionally biased region" description="Low complexity" evidence="10">
    <location>
        <begin position="34"/>
        <end position="46"/>
    </location>
</feature>
<keyword evidence="12" id="KW-1185">Reference proteome</keyword>
<evidence type="ECO:0000256" key="9">
    <source>
        <dbReference type="ARBA" id="ARBA00031964"/>
    </source>
</evidence>
<keyword evidence="8" id="KW-0539">Nucleus</keyword>
<evidence type="ECO:0000256" key="4">
    <source>
        <dbReference type="ARBA" id="ARBA00023015"/>
    </source>
</evidence>
<evidence type="ECO:0000256" key="1">
    <source>
        <dbReference type="ARBA" id="ARBA00004123"/>
    </source>
</evidence>
<evidence type="ECO:0000256" key="3">
    <source>
        <dbReference type="ARBA" id="ARBA00019683"/>
    </source>
</evidence>
<dbReference type="Proteomes" id="UP000318571">
    <property type="component" value="Chromosome 1"/>
</dbReference>
<dbReference type="AlphaFoldDB" id="A0A553NSK2"/>
<feature type="compositionally biased region" description="Polar residues" evidence="10">
    <location>
        <begin position="183"/>
        <end position="194"/>
    </location>
</feature>
<comment type="similarity">
    <text evidence="2">Belongs to the Mediator complex subunit 28 family.</text>
</comment>
<sequence>MAHHDNGTAGSGAAATAASFTRNPLVSGSTSATPAGAPVVSTSSSASAPTLATAVPAVPAPAPLSAPLASSTLVGQFESGFASILSALTQEEDSAKTDQDTPRASGDALKADQEEKMSHFMELARSLESFFLQKRMLIHSHKPELILKEESADMKQEMAKKDELIRRHYDKLTQWQALLQDMQGNNTGSTANPTGSNALGPNGPAGAAATGAPSLPGGPRGPSSLLPPTGPGAPIQPGVGAPQGGFVPGNNYRMQAVPMGAHGDHLSYLEKTTTNVGAPSMSR</sequence>
<feature type="region of interest" description="Disordered" evidence="10">
    <location>
        <begin position="183"/>
        <end position="247"/>
    </location>
</feature>
<dbReference type="EMBL" id="VCGU01000010">
    <property type="protein sequence ID" value="TRY68414.1"/>
    <property type="molecule type" value="Genomic_DNA"/>
</dbReference>
<dbReference type="InterPro" id="IPR021640">
    <property type="entry name" value="Mediator_Med28"/>
</dbReference>
<keyword evidence="5" id="KW-0175">Coiled coil</keyword>
<dbReference type="OrthoDB" id="2286203at2759"/>
<dbReference type="PANTHER" id="PTHR13512:SF2">
    <property type="entry name" value="MEDIATOR OF RNA POLYMERASE II TRANSCRIPTION SUBUNIT 28"/>
    <property type="match status" value="1"/>
</dbReference>
<comment type="subcellular location">
    <subcellularLocation>
        <location evidence="1">Nucleus</location>
    </subcellularLocation>
</comment>
<protein>
    <recommendedName>
        <fullName evidence="3">Mediator of RNA polymerase II transcription subunit 28</fullName>
    </recommendedName>
    <alternativeName>
        <fullName evidence="9">Mediator complex subunit 28</fullName>
    </alternativeName>
</protein>
<dbReference type="STRING" id="6832.A0A553NSK2"/>
<feature type="region of interest" description="Disordered" evidence="10">
    <location>
        <begin position="24"/>
        <end position="46"/>
    </location>
</feature>
<keyword evidence="4" id="KW-0805">Transcription regulation</keyword>
<comment type="caution">
    <text evidence="11">The sequence shown here is derived from an EMBL/GenBank/DDBJ whole genome shotgun (WGS) entry which is preliminary data.</text>
</comment>
<dbReference type="GO" id="GO:0016592">
    <property type="term" value="C:mediator complex"/>
    <property type="evidence" value="ECO:0007669"/>
    <property type="project" value="TreeGrafter"/>
</dbReference>
<evidence type="ECO:0000256" key="2">
    <source>
        <dbReference type="ARBA" id="ARBA00005571"/>
    </source>
</evidence>
<proteinExistence type="inferred from homology"/>
<accession>A0A553NSK2</accession>
<keyword evidence="7" id="KW-0804">Transcription</keyword>
<evidence type="ECO:0000256" key="7">
    <source>
        <dbReference type="ARBA" id="ARBA00023163"/>
    </source>
</evidence>
<evidence type="ECO:0000256" key="5">
    <source>
        <dbReference type="ARBA" id="ARBA00023054"/>
    </source>
</evidence>
<feature type="compositionally biased region" description="Low complexity" evidence="10">
    <location>
        <begin position="195"/>
        <end position="227"/>
    </location>
</feature>
<feature type="compositionally biased region" description="Polar residues" evidence="10">
    <location>
        <begin position="24"/>
        <end position="33"/>
    </location>
</feature>
<evidence type="ECO:0000313" key="11">
    <source>
        <dbReference type="EMBL" id="TRY68414.1"/>
    </source>
</evidence>
<reference evidence="11 12" key="1">
    <citation type="journal article" date="2018" name="Nat. Ecol. Evol.">
        <title>Genomic signatures of mitonuclear coevolution across populations of Tigriopus californicus.</title>
        <authorList>
            <person name="Barreto F.S."/>
            <person name="Watson E.T."/>
            <person name="Lima T.G."/>
            <person name="Willett C.S."/>
            <person name="Edmands S."/>
            <person name="Li W."/>
            <person name="Burton R.S."/>
        </authorList>
    </citation>
    <scope>NUCLEOTIDE SEQUENCE [LARGE SCALE GENOMIC DNA]</scope>
    <source>
        <strain evidence="11 12">San Diego</strain>
    </source>
</reference>
<name>A0A553NSK2_TIGCA</name>
<evidence type="ECO:0000313" key="12">
    <source>
        <dbReference type="Proteomes" id="UP000318571"/>
    </source>
</evidence>
<evidence type="ECO:0000256" key="6">
    <source>
        <dbReference type="ARBA" id="ARBA00023159"/>
    </source>
</evidence>
<evidence type="ECO:0000256" key="10">
    <source>
        <dbReference type="SAM" id="MobiDB-lite"/>
    </source>
</evidence>